<dbReference type="PANTHER" id="PTHR30055">
    <property type="entry name" value="HTH-TYPE TRANSCRIPTIONAL REGULATOR RUTR"/>
    <property type="match status" value="1"/>
</dbReference>
<protein>
    <recommendedName>
        <fullName evidence="5">HTH tetR-type domain-containing protein</fullName>
    </recommendedName>
</protein>
<dbReference type="InterPro" id="IPR001647">
    <property type="entry name" value="HTH_TetR"/>
</dbReference>
<dbReference type="GO" id="GO:0000976">
    <property type="term" value="F:transcription cis-regulatory region binding"/>
    <property type="evidence" value="ECO:0007669"/>
    <property type="project" value="TreeGrafter"/>
</dbReference>
<evidence type="ECO:0000256" key="3">
    <source>
        <dbReference type="ARBA" id="ARBA00023163"/>
    </source>
</evidence>
<evidence type="ECO:0000313" key="6">
    <source>
        <dbReference type="EMBL" id="GIH79240.1"/>
    </source>
</evidence>
<gene>
    <name evidence="6" type="ORF">Plo01_56690</name>
</gene>
<keyword evidence="1" id="KW-0805">Transcription regulation</keyword>
<dbReference type="Pfam" id="PF21597">
    <property type="entry name" value="TetR_C_43"/>
    <property type="match status" value="1"/>
</dbReference>
<dbReference type="SUPFAM" id="SSF48498">
    <property type="entry name" value="Tetracyclin repressor-like, C-terminal domain"/>
    <property type="match status" value="1"/>
</dbReference>
<dbReference type="AlphaFoldDB" id="A0A8J3RR50"/>
<dbReference type="InterPro" id="IPR036271">
    <property type="entry name" value="Tet_transcr_reg_TetR-rel_C_sf"/>
</dbReference>
<accession>A0A8J3RR50</accession>
<dbReference type="Proteomes" id="UP000616724">
    <property type="component" value="Unassembled WGS sequence"/>
</dbReference>
<dbReference type="EMBL" id="BOOH01000047">
    <property type="protein sequence ID" value="GIH79240.1"/>
    <property type="molecule type" value="Genomic_DNA"/>
</dbReference>
<dbReference type="GO" id="GO:0003700">
    <property type="term" value="F:DNA-binding transcription factor activity"/>
    <property type="evidence" value="ECO:0007669"/>
    <property type="project" value="TreeGrafter"/>
</dbReference>
<dbReference type="InterPro" id="IPR050109">
    <property type="entry name" value="HTH-type_TetR-like_transc_reg"/>
</dbReference>
<reference evidence="6 7" key="1">
    <citation type="submission" date="2021-01" db="EMBL/GenBank/DDBJ databases">
        <title>Whole genome shotgun sequence of Planobispora longispora NBRC 13918.</title>
        <authorList>
            <person name="Komaki H."/>
            <person name="Tamura T."/>
        </authorList>
    </citation>
    <scope>NUCLEOTIDE SEQUENCE [LARGE SCALE GENOMIC DNA]</scope>
    <source>
        <strain evidence="6 7">NBRC 13918</strain>
    </source>
</reference>
<name>A0A8J3RR50_9ACTN</name>
<feature type="DNA-binding region" description="H-T-H motif" evidence="4">
    <location>
        <begin position="38"/>
        <end position="57"/>
    </location>
</feature>
<keyword evidence="7" id="KW-1185">Reference proteome</keyword>
<dbReference type="Pfam" id="PF00440">
    <property type="entry name" value="TetR_N"/>
    <property type="match status" value="1"/>
</dbReference>
<organism evidence="6 7">
    <name type="scientific">Planobispora longispora</name>
    <dbReference type="NCBI Taxonomy" id="28887"/>
    <lineage>
        <taxon>Bacteria</taxon>
        <taxon>Bacillati</taxon>
        <taxon>Actinomycetota</taxon>
        <taxon>Actinomycetes</taxon>
        <taxon>Streptosporangiales</taxon>
        <taxon>Streptosporangiaceae</taxon>
        <taxon>Planobispora</taxon>
    </lineage>
</organism>
<dbReference type="SUPFAM" id="SSF46689">
    <property type="entry name" value="Homeodomain-like"/>
    <property type="match status" value="1"/>
</dbReference>
<dbReference type="PANTHER" id="PTHR30055:SF234">
    <property type="entry name" value="HTH-TYPE TRANSCRIPTIONAL REGULATOR BETI"/>
    <property type="match status" value="1"/>
</dbReference>
<evidence type="ECO:0000256" key="4">
    <source>
        <dbReference type="PROSITE-ProRule" id="PRU00335"/>
    </source>
</evidence>
<feature type="domain" description="HTH tetR-type" evidence="5">
    <location>
        <begin position="15"/>
        <end position="75"/>
    </location>
</feature>
<evidence type="ECO:0000259" key="5">
    <source>
        <dbReference type="PROSITE" id="PS50977"/>
    </source>
</evidence>
<dbReference type="InterPro" id="IPR049445">
    <property type="entry name" value="TetR_SbtR-like_C"/>
</dbReference>
<evidence type="ECO:0000256" key="1">
    <source>
        <dbReference type="ARBA" id="ARBA00023015"/>
    </source>
</evidence>
<keyword evidence="3" id="KW-0804">Transcription</keyword>
<dbReference type="InterPro" id="IPR009057">
    <property type="entry name" value="Homeodomain-like_sf"/>
</dbReference>
<evidence type="ECO:0000313" key="7">
    <source>
        <dbReference type="Proteomes" id="UP000616724"/>
    </source>
</evidence>
<sequence length="190" mass="20969">MVPKLWNETIEAHRHAVREATLDTTAALVARHGLRAVTMSRIAEETGIGRATLYKYFPDVEAILIAWHERQIAGHLDRLAELRDRAGSAGERLEAVLEAYAFIQHRHHGTDAAALLHQGEHVIRARRHLGDFLRDLLAEGARAGELRDDVAPDELAIYCLHALAAAVDLPSEDAVRRLVAVILAGIRPPS</sequence>
<proteinExistence type="predicted"/>
<dbReference type="Gene3D" id="1.10.357.10">
    <property type="entry name" value="Tetracycline Repressor, domain 2"/>
    <property type="match status" value="1"/>
</dbReference>
<dbReference type="PRINTS" id="PR00455">
    <property type="entry name" value="HTHTETR"/>
</dbReference>
<evidence type="ECO:0000256" key="2">
    <source>
        <dbReference type="ARBA" id="ARBA00023125"/>
    </source>
</evidence>
<keyword evidence="2 4" id="KW-0238">DNA-binding</keyword>
<comment type="caution">
    <text evidence="6">The sequence shown here is derived from an EMBL/GenBank/DDBJ whole genome shotgun (WGS) entry which is preliminary data.</text>
</comment>
<dbReference type="PROSITE" id="PS50977">
    <property type="entry name" value="HTH_TETR_2"/>
    <property type="match status" value="1"/>
</dbReference>